<proteinExistence type="predicted"/>
<organism evidence="1 2">
    <name type="scientific">Chaenocephalus aceratus</name>
    <name type="common">Blackfin icefish</name>
    <name type="synonym">Chaenichthys aceratus</name>
    <dbReference type="NCBI Taxonomy" id="36190"/>
    <lineage>
        <taxon>Eukaryota</taxon>
        <taxon>Metazoa</taxon>
        <taxon>Chordata</taxon>
        <taxon>Craniata</taxon>
        <taxon>Vertebrata</taxon>
        <taxon>Euteleostomi</taxon>
        <taxon>Actinopterygii</taxon>
        <taxon>Neopterygii</taxon>
        <taxon>Teleostei</taxon>
        <taxon>Neoteleostei</taxon>
        <taxon>Acanthomorphata</taxon>
        <taxon>Eupercaria</taxon>
        <taxon>Perciformes</taxon>
        <taxon>Notothenioidei</taxon>
        <taxon>Channichthyidae</taxon>
        <taxon>Chaenocephalus</taxon>
    </lineage>
</organism>
<protein>
    <submittedName>
        <fullName evidence="1">Uncharacterized protein</fullName>
    </submittedName>
</protein>
<evidence type="ECO:0000313" key="1">
    <source>
        <dbReference type="EMBL" id="KAI4828515.1"/>
    </source>
</evidence>
<dbReference type="Proteomes" id="UP001057452">
    <property type="component" value="Chromosome 4"/>
</dbReference>
<dbReference type="EMBL" id="CM043788">
    <property type="protein sequence ID" value="KAI4828515.1"/>
    <property type="molecule type" value="Genomic_DNA"/>
</dbReference>
<sequence length="72" mass="8236">SPSSHGSASTTQPAVMHPVTLCTRKMPRRHSWWGRQCSCRVEVTEVSLSLTHTLRTWTQRQTHTVRTDAHLK</sequence>
<gene>
    <name evidence="1" type="ORF">KUCAC02_022597</name>
</gene>
<feature type="non-terminal residue" evidence="1">
    <location>
        <position position="1"/>
    </location>
</feature>
<keyword evidence="2" id="KW-1185">Reference proteome</keyword>
<accession>A0ACB9XPA7</accession>
<reference evidence="1" key="1">
    <citation type="submission" date="2022-05" db="EMBL/GenBank/DDBJ databases">
        <title>Chromosome-level genome of Chaenocephalus aceratus.</title>
        <authorList>
            <person name="Park H."/>
        </authorList>
    </citation>
    <scope>NUCLEOTIDE SEQUENCE</scope>
    <source>
        <strain evidence="1">KU_202001</strain>
    </source>
</reference>
<evidence type="ECO:0000313" key="2">
    <source>
        <dbReference type="Proteomes" id="UP001057452"/>
    </source>
</evidence>
<feature type="non-terminal residue" evidence="1">
    <location>
        <position position="72"/>
    </location>
</feature>
<name>A0ACB9XPA7_CHAAC</name>
<comment type="caution">
    <text evidence="1">The sequence shown here is derived from an EMBL/GenBank/DDBJ whole genome shotgun (WGS) entry which is preliminary data.</text>
</comment>